<dbReference type="PANTHER" id="PTHR48105">
    <property type="entry name" value="THIOREDOXIN REDUCTASE 1-RELATED-RELATED"/>
    <property type="match status" value="1"/>
</dbReference>
<proteinExistence type="inferred from homology"/>
<dbReference type="GO" id="GO:0000302">
    <property type="term" value="P:response to reactive oxygen species"/>
    <property type="evidence" value="ECO:0007669"/>
    <property type="project" value="InterPro"/>
</dbReference>
<keyword evidence="3" id="KW-0285">Flavoprotein</keyword>
<accession>A0A8J6TQG8</accession>
<feature type="domain" description="FAD/NAD(P)-binding" evidence="11">
    <location>
        <begin position="238"/>
        <end position="521"/>
    </location>
</feature>
<keyword evidence="6" id="KW-0520">NAD</keyword>
<feature type="domain" description="Thioredoxin-like fold" evidence="12">
    <location>
        <begin position="141"/>
        <end position="212"/>
    </location>
</feature>
<dbReference type="Proteomes" id="UP000605201">
    <property type="component" value="Unassembled WGS sequence"/>
</dbReference>
<dbReference type="InterPro" id="IPR023753">
    <property type="entry name" value="FAD/NAD-binding_dom"/>
</dbReference>
<evidence type="ECO:0000256" key="2">
    <source>
        <dbReference type="ARBA" id="ARBA00011738"/>
    </source>
</evidence>
<dbReference type="EMBL" id="JACNIG010000215">
    <property type="protein sequence ID" value="MBC8432293.1"/>
    <property type="molecule type" value="Genomic_DNA"/>
</dbReference>
<feature type="binding site" evidence="9">
    <location>
        <begin position="238"/>
        <end position="253"/>
    </location>
    <ligand>
        <name>FAD</name>
        <dbReference type="ChEBI" id="CHEBI:57692"/>
    </ligand>
</feature>
<gene>
    <name evidence="13" type="ORF">H8D96_10270</name>
</gene>
<evidence type="ECO:0000313" key="14">
    <source>
        <dbReference type="Proteomes" id="UP000605201"/>
    </source>
</evidence>
<dbReference type="GO" id="GO:0050660">
    <property type="term" value="F:flavin adenine dinucleotide binding"/>
    <property type="evidence" value="ECO:0007669"/>
    <property type="project" value="InterPro"/>
</dbReference>
<evidence type="ECO:0000256" key="7">
    <source>
        <dbReference type="ARBA" id="ARBA00023157"/>
    </source>
</evidence>
<dbReference type="PROSITE" id="PS51354">
    <property type="entry name" value="GLUTAREDOXIN_2"/>
    <property type="match status" value="1"/>
</dbReference>
<dbReference type="PIRSF" id="PIRSF000238">
    <property type="entry name" value="AhpF"/>
    <property type="match status" value="1"/>
</dbReference>
<evidence type="ECO:0000313" key="13">
    <source>
        <dbReference type="EMBL" id="MBC8432293.1"/>
    </source>
</evidence>
<dbReference type="InterPro" id="IPR036188">
    <property type="entry name" value="FAD/NAD-bd_sf"/>
</dbReference>
<keyword evidence="8 10" id="KW-0676">Redox-active center</keyword>
<name>A0A8J6TQG8_9BACT</name>
<feature type="binding site" evidence="9">
    <location>
        <begin position="496"/>
        <end position="506"/>
    </location>
    <ligand>
        <name>FAD</name>
        <dbReference type="ChEBI" id="CHEBI:57692"/>
    </ligand>
</feature>
<dbReference type="PRINTS" id="PR00469">
    <property type="entry name" value="PNDRDTASEII"/>
</dbReference>
<dbReference type="InterPro" id="IPR012081">
    <property type="entry name" value="Alkyl_hydroperoxide_Rdtase_suF"/>
</dbReference>
<dbReference type="SUPFAM" id="SSF51905">
    <property type="entry name" value="FAD/NAD(P)-binding domain"/>
    <property type="match status" value="1"/>
</dbReference>
<dbReference type="InterPro" id="IPR036249">
    <property type="entry name" value="Thioredoxin-like_sf"/>
</dbReference>
<comment type="similarity">
    <text evidence="1">Belongs to the class-II pyridine nucleotide-disulfide oxidoreductase family.</text>
</comment>
<dbReference type="Gene3D" id="3.40.30.80">
    <property type="match status" value="1"/>
</dbReference>
<organism evidence="13 14">
    <name type="scientific">Candidatus Desulfatibia vada</name>
    <dbReference type="NCBI Taxonomy" id="2841696"/>
    <lineage>
        <taxon>Bacteria</taxon>
        <taxon>Pseudomonadati</taxon>
        <taxon>Thermodesulfobacteriota</taxon>
        <taxon>Desulfobacteria</taxon>
        <taxon>Desulfobacterales</taxon>
        <taxon>Desulfobacterales incertae sedis</taxon>
        <taxon>Candidatus Desulfatibia</taxon>
    </lineage>
</organism>
<keyword evidence="4 9" id="KW-0274">FAD</keyword>
<dbReference type="SUPFAM" id="SSF52833">
    <property type="entry name" value="Thioredoxin-like"/>
    <property type="match status" value="2"/>
</dbReference>
<evidence type="ECO:0000256" key="4">
    <source>
        <dbReference type="ARBA" id="ARBA00022827"/>
    </source>
</evidence>
<evidence type="ECO:0000256" key="5">
    <source>
        <dbReference type="ARBA" id="ARBA00023002"/>
    </source>
</evidence>
<dbReference type="CDD" id="cd02973">
    <property type="entry name" value="TRX_GRX_like"/>
    <property type="match status" value="1"/>
</dbReference>
<dbReference type="PRINTS" id="PR00368">
    <property type="entry name" value="FADPNR"/>
</dbReference>
<dbReference type="GO" id="GO:0102039">
    <property type="term" value="F:NADH-dependent peroxiredoxin activity"/>
    <property type="evidence" value="ECO:0007669"/>
    <property type="project" value="InterPro"/>
</dbReference>
<feature type="disulfide bond" description="Redox-active" evidence="10">
    <location>
        <begin position="364"/>
        <end position="367"/>
    </location>
</feature>
<dbReference type="GO" id="GO:0016668">
    <property type="term" value="F:oxidoreductase activity, acting on a sulfur group of donors, NAD(P) as acceptor"/>
    <property type="evidence" value="ECO:0007669"/>
    <property type="project" value="UniProtKB-ARBA"/>
</dbReference>
<evidence type="ECO:0000259" key="12">
    <source>
        <dbReference type="Pfam" id="PF13192"/>
    </source>
</evidence>
<comment type="cofactor">
    <cofactor evidence="9">
        <name>FAD</name>
        <dbReference type="ChEBI" id="CHEBI:57692"/>
    </cofactor>
    <text evidence="9">Binds 1 FAD per subunit.</text>
</comment>
<comment type="caution">
    <text evidence="13">The sequence shown here is derived from an EMBL/GenBank/DDBJ whole genome shotgun (WGS) entry which is preliminary data.</text>
</comment>
<dbReference type="Pfam" id="PF13192">
    <property type="entry name" value="Thioredoxin_3"/>
    <property type="match status" value="1"/>
</dbReference>
<dbReference type="Pfam" id="PF07992">
    <property type="entry name" value="Pyr_redox_2"/>
    <property type="match status" value="1"/>
</dbReference>
<dbReference type="PROSITE" id="PS00573">
    <property type="entry name" value="PYRIDINE_REDOX_2"/>
    <property type="match status" value="1"/>
</dbReference>
<keyword evidence="5" id="KW-0560">Oxidoreductase</keyword>
<dbReference type="Gene3D" id="3.50.50.60">
    <property type="entry name" value="FAD/NAD(P)-binding domain"/>
    <property type="match status" value="2"/>
</dbReference>
<evidence type="ECO:0000256" key="6">
    <source>
        <dbReference type="ARBA" id="ARBA00023027"/>
    </source>
</evidence>
<evidence type="ECO:0000256" key="9">
    <source>
        <dbReference type="PIRSR" id="PIRSR000238-1"/>
    </source>
</evidence>
<evidence type="ECO:0000256" key="10">
    <source>
        <dbReference type="PIRSR" id="PIRSR000238-2"/>
    </source>
</evidence>
<dbReference type="InterPro" id="IPR008255">
    <property type="entry name" value="Pyr_nucl-diS_OxRdtase_2_AS"/>
</dbReference>
<dbReference type="InterPro" id="IPR012336">
    <property type="entry name" value="Thioredoxin-like_fold"/>
</dbReference>
<sequence length="542" mass="59524">MVNSGDTQHIAGSGSENVIRQIKNTFENMPHDIDIYMFASRAGDDVFIKANRQIIRAFRELTSRITFREYDLEHDLARKWNADTSPTLMIAPERYSIRWLGAPMGEEGRTFLETLLLVGMGQSNLSEQALKVIKKIDTHRNIKVFVSPTCPYCPQQAVNAVKAAIELPELISLEIIDIQCNPEIAQQYSAHSVPQAFANDVLIGMGAQSEEVFAASLEKMEPQTVFIPESDAELIETDVVIVGGGPAGLTAGIYAVRSGMKAAVIERGVLGGQVATTPVVENYPGFTQVGGKTLVDIMVSHALEYVQIFQGEEVVDIQPGDTIEVLTSRRRFQTKSVLLATGASHTHLGVPGESRLAGRGLSYCSTCDGPLFKGKKVVMVGGGNSAVTETLHLHHMGVDVTMIHRRDSLRAQDFLVKNLMQNDIPILWNTEVKEIRGEERVQELLLYNNKTDEESIFETSGVFVAIGYMPEVKLAQKIGVELTAEGYIKRDSKHRTNIPGIYSAGDVEGGYKQIVTAAGQGSEAALSIFEDLINPYWLRGEK</sequence>
<evidence type="ECO:0000256" key="1">
    <source>
        <dbReference type="ARBA" id="ARBA00009333"/>
    </source>
</evidence>
<comment type="subunit">
    <text evidence="2">Homodimer.</text>
</comment>
<evidence type="ECO:0000259" key="11">
    <source>
        <dbReference type="Pfam" id="PF07992"/>
    </source>
</evidence>
<dbReference type="GO" id="GO:0051287">
    <property type="term" value="F:NAD binding"/>
    <property type="evidence" value="ECO:0007669"/>
    <property type="project" value="InterPro"/>
</dbReference>
<dbReference type="InterPro" id="IPR050097">
    <property type="entry name" value="Ferredoxin-NADP_redctase_2"/>
</dbReference>
<evidence type="ECO:0000256" key="8">
    <source>
        <dbReference type="ARBA" id="ARBA00023284"/>
    </source>
</evidence>
<evidence type="ECO:0000256" key="3">
    <source>
        <dbReference type="ARBA" id="ARBA00022630"/>
    </source>
</evidence>
<reference evidence="13 14" key="1">
    <citation type="submission" date="2020-08" db="EMBL/GenBank/DDBJ databases">
        <title>Bridging the membrane lipid divide: bacteria of the FCB group superphylum have the potential to synthesize archaeal ether lipids.</title>
        <authorList>
            <person name="Villanueva L."/>
            <person name="Von Meijenfeldt F.A.B."/>
            <person name="Westbye A.B."/>
            <person name="Yadav S."/>
            <person name="Hopmans E.C."/>
            <person name="Dutilh B.E."/>
            <person name="Sinninghe Damste J.S."/>
        </authorList>
    </citation>
    <scope>NUCLEOTIDE SEQUENCE [LARGE SCALE GENOMIC DNA]</scope>
    <source>
        <strain evidence="13">NIOZ-UU17</strain>
    </source>
</reference>
<dbReference type="AlphaFoldDB" id="A0A8J6TQG8"/>
<protein>
    <submittedName>
        <fullName evidence="13">FAD-dependent oxidoreductase</fullName>
    </submittedName>
</protein>
<keyword evidence="7 10" id="KW-1015">Disulfide bond</keyword>